<evidence type="ECO:0000313" key="3">
    <source>
        <dbReference type="Proteomes" id="UP000771749"/>
    </source>
</evidence>
<comment type="caution">
    <text evidence="2">The sequence shown here is derived from an EMBL/GenBank/DDBJ whole genome shotgun (WGS) entry which is preliminary data.</text>
</comment>
<dbReference type="Gene3D" id="2.10.109.10">
    <property type="entry name" value="Umud Fragment, subunit A"/>
    <property type="match status" value="1"/>
</dbReference>
<dbReference type="EMBL" id="JADIMJ010000030">
    <property type="protein sequence ID" value="MBO8453447.1"/>
    <property type="molecule type" value="Genomic_DNA"/>
</dbReference>
<dbReference type="Proteomes" id="UP000771749">
    <property type="component" value="Unassembled WGS sequence"/>
</dbReference>
<reference evidence="2" key="2">
    <citation type="journal article" date="2021" name="PeerJ">
        <title>Extensive microbial diversity within the chicken gut microbiome revealed by metagenomics and culture.</title>
        <authorList>
            <person name="Gilroy R."/>
            <person name="Ravi A."/>
            <person name="Getino M."/>
            <person name="Pursley I."/>
            <person name="Horton D.L."/>
            <person name="Alikhan N.F."/>
            <person name="Baker D."/>
            <person name="Gharbi K."/>
            <person name="Hall N."/>
            <person name="Watson M."/>
            <person name="Adriaenssens E.M."/>
            <person name="Foster-Nyarko E."/>
            <person name="Jarju S."/>
            <person name="Secka A."/>
            <person name="Antonio M."/>
            <person name="Oren A."/>
            <person name="Chaudhuri R.R."/>
            <person name="La Ragione R."/>
            <person name="Hildebrand F."/>
            <person name="Pallen M.J."/>
        </authorList>
    </citation>
    <scope>NUCLEOTIDE SEQUENCE</scope>
    <source>
        <strain evidence="2">F1-3629</strain>
    </source>
</reference>
<reference evidence="2" key="1">
    <citation type="submission" date="2020-10" db="EMBL/GenBank/DDBJ databases">
        <authorList>
            <person name="Gilroy R."/>
        </authorList>
    </citation>
    <scope>NUCLEOTIDE SEQUENCE</scope>
    <source>
        <strain evidence="2">F1-3629</strain>
    </source>
</reference>
<proteinExistence type="predicted"/>
<evidence type="ECO:0000313" key="2">
    <source>
        <dbReference type="EMBL" id="MBO8453447.1"/>
    </source>
</evidence>
<name>A0A940DLT2_9BACT</name>
<dbReference type="CDD" id="cd06462">
    <property type="entry name" value="Peptidase_S24_S26"/>
    <property type="match status" value="1"/>
</dbReference>
<dbReference type="SUPFAM" id="SSF51306">
    <property type="entry name" value="LexA/Signal peptidase"/>
    <property type="match status" value="1"/>
</dbReference>
<dbReference type="AlphaFoldDB" id="A0A940DLT2"/>
<accession>A0A940DLT2</accession>
<sequence>MDNGNIPGTGLAEKKLQIPNADLLDECRRLLDSGQTVLITAKGGSMFPFIKDGDRVIVCKTGKLEEGDIVLGQTGGHRFVLHRIIGTTERNCRKVYVLMGDANLKKTEECEENDIAGKVVGIMRNGRTIAADSPAEKFKGHVWMCLRPVRRILLKLSGYRQH</sequence>
<gene>
    <name evidence="2" type="ORF">IAC07_01835</name>
</gene>
<dbReference type="InterPro" id="IPR036286">
    <property type="entry name" value="LexA/Signal_pep-like_sf"/>
</dbReference>
<protein>
    <submittedName>
        <fullName evidence="2">S24/S26 family peptidase</fullName>
    </submittedName>
</protein>
<dbReference type="Pfam" id="PF00717">
    <property type="entry name" value="Peptidase_S24"/>
    <property type="match status" value="1"/>
</dbReference>
<organism evidence="2 3">
    <name type="scientific">Candidatus Cryptobacteroides gallistercoris</name>
    <dbReference type="NCBI Taxonomy" id="2840765"/>
    <lineage>
        <taxon>Bacteria</taxon>
        <taxon>Pseudomonadati</taxon>
        <taxon>Bacteroidota</taxon>
        <taxon>Bacteroidia</taxon>
        <taxon>Bacteroidales</taxon>
        <taxon>Candidatus Cryptobacteroides</taxon>
    </lineage>
</organism>
<dbReference type="InterPro" id="IPR015927">
    <property type="entry name" value="Peptidase_S24_S26A/B/C"/>
</dbReference>
<evidence type="ECO:0000259" key="1">
    <source>
        <dbReference type="Pfam" id="PF00717"/>
    </source>
</evidence>
<feature type="domain" description="Peptidase S24/S26A/S26B/S26C" evidence="1">
    <location>
        <begin position="31"/>
        <end position="86"/>
    </location>
</feature>